<dbReference type="InterPro" id="IPR045237">
    <property type="entry name" value="COPS7/eIF3m"/>
</dbReference>
<name>A0A398A1J1_BRACM</name>
<comment type="similarity">
    <text evidence="5">Belongs to the eIF-3 subunit M family.</text>
</comment>
<dbReference type="PANTHER" id="PTHR15350">
    <property type="entry name" value="COP9 SIGNALOSOME COMPLEX SUBUNIT 7/DENDRITIC CELL PROTEIN GA17"/>
    <property type="match status" value="1"/>
</dbReference>
<accession>A0A398A1J1</accession>
<reference evidence="7 8" key="1">
    <citation type="submission" date="2018-06" db="EMBL/GenBank/DDBJ databases">
        <title>WGS assembly of Brassica rapa FPsc.</title>
        <authorList>
            <person name="Bowman J."/>
            <person name="Kohchi T."/>
            <person name="Yamato K."/>
            <person name="Jenkins J."/>
            <person name="Shu S."/>
            <person name="Ishizaki K."/>
            <person name="Yamaoka S."/>
            <person name="Nishihama R."/>
            <person name="Nakamura Y."/>
            <person name="Berger F."/>
            <person name="Adam C."/>
            <person name="Aki S."/>
            <person name="Althoff F."/>
            <person name="Araki T."/>
            <person name="Arteaga-Vazquez M."/>
            <person name="Balasubrmanian S."/>
            <person name="Bauer D."/>
            <person name="Boehm C."/>
            <person name="Briginshaw L."/>
            <person name="Caballero-Perez J."/>
            <person name="Catarino B."/>
            <person name="Chen F."/>
            <person name="Chiyoda S."/>
            <person name="Chovatia M."/>
            <person name="Davies K."/>
            <person name="Delmans M."/>
            <person name="Demura T."/>
            <person name="Dierschke T."/>
            <person name="Dolan L."/>
            <person name="Dorantes-Acosta A."/>
            <person name="Eklund D."/>
            <person name="Florent S."/>
            <person name="Flores-Sandoval E."/>
            <person name="Fujiyama A."/>
            <person name="Fukuzawa H."/>
            <person name="Galik B."/>
            <person name="Grimanelli D."/>
            <person name="Grimwood J."/>
            <person name="Grossniklaus U."/>
            <person name="Hamada T."/>
            <person name="Haseloff J."/>
            <person name="Hetherington A."/>
            <person name="Higo A."/>
            <person name="Hirakawa Y."/>
            <person name="Hundley H."/>
            <person name="Ikeda Y."/>
            <person name="Inoue K."/>
            <person name="Inoue S."/>
            <person name="Ishida S."/>
            <person name="Jia Q."/>
            <person name="Kakita M."/>
            <person name="Kanazawa T."/>
            <person name="Kawai Y."/>
            <person name="Kawashima T."/>
            <person name="Kennedy M."/>
            <person name="Kinose K."/>
            <person name="Kinoshita T."/>
            <person name="Kohara Y."/>
            <person name="Koide E."/>
            <person name="Komatsu K."/>
            <person name="Kopischke S."/>
            <person name="Kubo M."/>
            <person name="Kyozuka J."/>
            <person name="Lagercrantz U."/>
            <person name="Lin S."/>
            <person name="Lindquist E."/>
            <person name="Lipzen A."/>
            <person name="Lu C."/>
            <person name="Luna E."/>
            <person name="Martienssen R."/>
            <person name="Minamino N."/>
            <person name="Mizutani M."/>
            <person name="Mizutani M."/>
            <person name="Mochizuki N."/>
            <person name="Monte I."/>
            <person name="Mosher R."/>
            <person name="Nagasaki H."/>
            <person name="Nakagami H."/>
            <person name="Naramoto S."/>
            <person name="Nishitani K."/>
            <person name="Ohtani M."/>
            <person name="Okamoto T."/>
            <person name="Okumura M."/>
            <person name="Phillips J."/>
            <person name="Pollak B."/>
            <person name="Reinders A."/>
            <person name="Roevekamp M."/>
            <person name="Sano R."/>
            <person name="Sawa S."/>
            <person name="Schmid M."/>
            <person name="Shirakawa M."/>
            <person name="Solano R."/>
            <person name="Spunde A."/>
            <person name="Suetsugu N."/>
            <person name="Sugano S."/>
            <person name="Sugiyama A."/>
            <person name="Sun R."/>
            <person name="Suzuki Y."/>
            <person name="Takenaka M."/>
            <person name="Takezawa D."/>
            <person name="Tomogane H."/>
            <person name="Tsuzuki M."/>
            <person name="Ueda T."/>
            <person name="Umeda M."/>
            <person name="Ward J."/>
            <person name="Watanabe Y."/>
            <person name="Yazaki K."/>
            <person name="Yokoyama R."/>
            <person name="Yoshitake Y."/>
            <person name="Yotsui I."/>
            <person name="Zachgo S."/>
            <person name="Schmutz J."/>
        </authorList>
    </citation>
    <scope>NUCLEOTIDE SEQUENCE [LARGE SCALE GENOMIC DNA]</scope>
    <source>
        <strain evidence="8">cv. B-3</strain>
    </source>
</reference>
<comment type="similarity">
    <text evidence="1">Belongs to the CSN7/EIF3M family. CSN7 subfamily.</text>
</comment>
<dbReference type="GO" id="GO:0001732">
    <property type="term" value="P:formation of cytoplasmic translation initiation complex"/>
    <property type="evidence" value="ECO:0007669"/>
    <property type="project" value="UniProtKB-UniRule"/>
</dbReference>
<dbReference type="HAMAP" id="MF_03012">
    <property type="entry name" value="eIF3m"/>
    <property type="match status" value="1"/>
</dbReference>
<dbReference type="InterPro" id="IPR036390">
    <property type="entry name" value="WH_DNA-bd_sf"/>
</dbReference>
<feature type="domain" description="PCI" evidence="6">
    <location>
        <begin position="193"/>
        <end position="360"/>
    </location>
</feature>
<evidence type="ECO:0000313" key="7">
    <source>
        <dbReference type="EMBL" id="RID71008.1"/>
    </source>
</evidence>
<dbReference type="EMBL" id="CM010630">
    <property type="protein sequence ID" value="RID71008.1"/>
    <property type="molecule type" value="Genomic_DNA"/>
</dbReference>
<gene>
    <name evidence="7" type="ORF">BRARA_C02977</name>
</gene>
<dbReference type="InterPro" id="IPR000717">
    <property type="entry name" value="PCI_dom"/>
</dbReference>
<dbReference type="InterPro" id="IPR027528">
    <property type="entry name" value="eIF3m"/>
</dbReference>
<dbReference type="SUPFAM" id="SSF46785">
    <property type="entry name" value="Winged helix' DNA-binding domain"/>
    <property type="match status" value="1"/>
</dbReference>
<dbReference type="Pfam" id="PF01399">
    <property type="entry name" value="PCI"/>
    <property type="match status" value="1"/>
</dbReference>
<comment type="function">
    <text evidence="5">Component of the eukaryotic translation initiation factor 3 (eIF-3) complex, which is involved in protein synthesis of a specialized repertoire of mRNAs and, together with other initiation factors, stimulates binding of mRNA and methionyl-tRNAi to the 40S ribosome. The eIF-3 complex specifically targets and initiates translation of a subset of mRNAs involved in cell proliferation.</text>
</comment>
<evidence type="ECO:0000256" key="2">
    <source>
        <dbReference type="ARBA" id="ARBA00022490"/>
    </source>
</evidence>
<dbReference type="GO" id="GO:0016282">
    <property type="term" value="C:eukaryotic 43S preinitiation complex"/>
    <property type="evidence" value="ECO:0007669"/>
    <property type="project" value="UniProtKB-UniRule"/>
</dbReference>
<keyword evidence="3 5" id="KW-0396">Initiation factor</keyword>
<evidence type="ECO:0000256" key="5">
    <source>
        <dbReference type="HAMAP-Rule" id="MF_03012"/>
    </source>
</evidence>
<dbReference type="Proteomes" id="UP000264353">
    <property type="component" value="Chromosome A3"/>
</dbReference>
<dbReference type="GO" id="GO:0003743">
    <property type="term" value="F:translation initiation factor activity"/>
    <property type="evidence" value="ECO:0007669"/>
    <property type="project" value="UniProtKB-UniRule"/>
</dbReference>
<evidence type="ECO:0000256" key="4">
    <source>
        <dbReference type="ARBA" id="ARBA00022917"/>
    </source>
</evidence>
<evidence type="ECO:0000259" key="6">
    <source>
        <dbReference type="PROSITE" id="PS50250"/>
    </source>
</evidence>
<dbReference type="InterPro" id="IPR040750">
    <property type="entry name" value="eIF3m_C_helix"/>
</dbReference>
<evidence type="ECO:0000256" key="1">
    <source>
        <dbReference type="ARBA" id="ARBA00008482"/>
    </source>
</evidence>
<proteinExistence type="inferred from homology"/>
<dbReference type="GO" id="GO:0071541">
    <property type="term" value="C:eukaryotic translation initiation factor 3 complex, eIF3m"/>
    <property type="evidence" value="ECO:0007669"/>
    <property type="project" value="UniProtKB-UniRule"/>
</dbReference>
<evidence type="ECO:0000256" key="3">
    <source>
        <dbReference type="ARBA" id="ARBA00022540"/>
    </source>
</evidence>
<protein>
    <recommendedName>
        <fullName evidence="5">Eukaryotic translation initiation factor 3 subunit M</fullName>
        <shortName evidence="5">eIF3m</shortName>
    </recommendedName>
</protein>
<evidence type="ECO:0000313" key="8">
    <source>
        <dbReference type="Proteomes" id="UP000264353"/>
    </source>
</evidence>
<dbReference type="AlphaFoldDB" id="A0A398A1J1"/>
<dbReference type="SMART" id="SM00088">
    <property type="entry name" value="PINT"/>
    <property type="match status" value="1"/>
</dbReference>
<organism evidence="7 8">
    <name type="scientific">Brassica campestris</name>
    <name type="common">Field mustard</name>
    <dbReference type="NCBI Taxonomy" id="3711"/>
    <lineage>
        <taxon>Eukaryota</taxon>
        <taxon>Viridiplantae</taxon>
        <taxon>Streptophyta</taxon>
        <taxon>Embryophyta</taxon>
        <taxon>Tracheophyta</taxon>
        <taxon>Spermatophyta</taxon>
        <taxon>Magnoliopsida</taxon>
        <taxon>eudicotyledons</taxon>
        <taxon>Gunneridae</taxon>
        <taxon>Pentapetalae</taxon>
        <taxon>rosids</taxon>
        <taxon>malvids</taxon>
        <taxon>Brassicales</taxon>
        <taxon>Brassicaceae</taxon>
        <taxon>Brassiceae</taxon>
        <taxon>Brassica</taxon>
    </lineage>
</organism>
<keyword evidence="2 5" id="KW-0963">Cytoplasm</keyword>
<sequence>MTTIVPTSEEDPFLAVVRFTSQLAWADAGPEAAEPEITRLCREAEESIVAGKWLELASLMVTSAELVSSKISEKDLECTYTIICSLVKNANSAEDVLEMVKAISSKVVQQPSDKASLRLKILFNLYNLVDHPYARFQVYMKALTLAVEGKVAEYIVPSFEKIDSFLKEWSIDTKDQRQLFLAIANVLRENKSLVKESLKFLTKYLATFSNEDALDEAKEEAVRAVIEFVKASSIFQCDLLDLPAVAQLEKDAKYAPVYQLLKIFLTQRLNAYMEFQAANAECLQTYGLVGEDCVTKMRLLSLVDLASDESGKIPYTSIKDTLQVKEEEVELWIVKAITAKLIDCKMDQMNQVVIVSRCSEREFGSKQWQSLRTKLATWRDNIGNVISTIESNKVTEEGSQASSASAATIQGLGVR</sequence>
<dbReference type="GO" id="GO:0033290">
    <property type="term" value="C:eukaryotic 48S preinitiation complex"/>
    <property type="evidence" value="ECO:0007669"/>
    <property type="project" value="UniProtKB-UniRule"/>
</dbReference>
<comment type="subcellular location">
    <subcellularLocation>
        <location evidence="5">Cytoplasm</location>
    </subcellularLocation>
</comment>
<dbReference type="PANTHER" id="PTHR15350:SF2">
    <property type="entry name" value="EUKARYOTIC TRANSLATION INITIATION FACTOR 3 SUBUNIT M"/>
    <property type="match status" value="1"/>
</dbReference>
<dbReference type="PROSITE" id="PS50250">
    <property type="entry name" value="PCI"/>
    <property type="match status" value="1"/>
</dbReference>
<keyword evidence="4 5" id="KW-0648">Protein biosynthesis</keyword>
<comment type="subunit">
    <text evidence="5">Component of the eukaryotic translation initiation factor 3 (eIF-3) complex.</text>
</comment>
<dbReference type="Pfam" id="PF18005">
    <property type="entry name" value="eIF3m_C_helix"/>
    <property type="match status" value="1"/>
</dbReference>